<accession>A0A803QD55</accession>
<dbReference type="AlphaFoldDB" id="A0A803QD55"/>
<reference evidence="1" key="1">
    <citation type="submission" date="2018-11" db="EMBL/GenBank/DDBJ databases">
        <authorList>
            <person name="Grassa J C."/>
        </authorList>
    </citation>
    <scope>NUCLEOTIDE SEQUENCE [LARGE SCALE GENOMIC DNA]</scope>
</reference>
<keyword evidence="2" id="KW-1185">Reference proteome</keyword>
<sequence length="138" mass="15911">MTAMVMMKQESLPFNSKFKSLLWGYHSRGSECTLISKINLGNPPQSLGMTKHEILKLMEGLRDAVIARGKAQDIWVSFDNREGPLGGVDSRTPLNRNRILRHLNYSEPNCRVQKRIRRERMLVSILLDPNKIRSYDPM</sequence>
<reference evidence="1" key="2">
    <citation type="submission" date="2021-03" db="UniProtKB">
        <authorList>
            <consortium name="EnsemblPlants"/>
        </authorList>
    </citation>
    <scope>IDENTIFICATION</scope>
</reference>
<proteinExistence type="predicted"/>
<dbReference type="EnsemblPlants" id="evm.model.09.1030">
    <property type="protein sequence ID" value="cds.evm.model.09.1030"/>
    <property type="gene ID" value="evm.TU.09.1030"/>
</dbReference>
<evidence type="ECO:0000313" key="1">
    <source>
        <dbReference type="EnsemblPlants" id="cds.evm.model.09.1030"/>
    </source>
</evidence>
<protein>
    <submittedName>
        <fullName evidence="1">Uncharacterized protein</fullName>
    </submittedName>
</protein>
<organism evidence="1 2">
    <name type="scientific">Cannabis sativa</name>
    <name type="common">Hemp</name>
    <name type="synonym">Marijuana</name>
    <dbReference type="NCBI Taxonomy" id="3483"/>
    <lineage>
        <taxon>Eukaryota</taxon>
        <taxon>Viridiplantae</taxon>
        <taxon>Streptophyta</taxon>
        <taxon>Embryophyta</taxon>
        <taxon>Tracheophyta</taxon>
        <taxon>Spermatophyta</taxon>
        <taxon>Magnoliopsida</taxon>
        <taxon>eudicotyledons</taxon>
        <taxon>Gunneridae</taxon>
        <taxon>Pentapetalae</taxon>
        <taxon>rosids</taxon>
        <taxon>fabids</taxon>
        <taxon>Rosales</taxon>
        <taxon>Cannabaceae</taxon>
        <taxon>Cannabis</taxon>
    </lineage>
</organism>
<dbReference type="Gramene" id="evm.model.09.1030">
    <property type="protein sequence ID" value="cds.evm.model.09.1030"/>
    <property type="gene ID" value="evm.TU.09.1030"/>
</dbReference>
<evidence type="ECO:0000313" key="2">
    <source>
        <dbReference type="Proteomes" id="UP000596661"/>
    </source>
</evidence>
<dbReference type="EMBL" id="UZAU01000746">
    <property type="status" value="NOT_ANNOTATED_CDS"/>
    <property type="molecule type" value="Genomic_DNA"/>
</dbReference>
<name>A0A803QD55_CANSA</name>
<dbReference type="Proteomes" id="UP000596661">
    <property type="component" value="Chromosome 9"/>
</dbReference>